<gene>
    <name evidence="1" type="ORF">RR46_00907</name>
</gene>
<evidence type="ECO:0000313" key="2">
    <source>
        <dbReference type="Proteomes" id="UP000053268"/>
    </source>
</evidence>
<proteinExistence type="predicted"/>
<dbReference type="Proteomes" id="UP000053268">
    <property type="component" value="Unassembled WGS sequence"/>
</dbReference>
<evidence type="ECO:0000313" key="1">
    <source>
        <dbReference type="EMBL" id="KPJ01142.1"/>
    </source>
</evidence>
<dbReference type="AlphaFoldDB" id="A0A0N1I9S3"/>
<keyword evidence="2" id="KW-1185">Reference proteome</keyword>
<dbReference type="EMBL" id="KQ459388">
    <property type="protein sequence ID" value="KPJ01142.1"/>
    <property type="molecule type" value="Genomic_DNA"/>
</dbReference>
<dbReference type="STRING" id="66420.A0A0N1I9S3"/>
<name>A0A0N1I9S3_PAPXU</name>
<sequence length="173" mass="19653">MALLRRLATNAPRGLRALSSSPRTTDDLDLTFNSPRDAFKSKKTSELVRAYLVYQICSINWIVENNDMRGCKTPLKLTGSRILEFDSAAQRATRPRPHVVLCGHVSGSPRRLDYAFVISKMLRYVNGESPHLYLLSRAGLNTNILTLNYRKLFVSLDFPYMTAASYDQFVVFE</sequence>
<accession>A0A0N1I9S3</accession>
<organism evidence="1 2">
    <name type="scientific">Papilio xuthus</name>
    <name type="common">Asian swallowtail butterfly</name>
    <dbReference type="NCBI Taxonomy" id="66420"/>
    <lineage>
        <taxon>Eukaryota</taxon>
        <taxon>Metazoa</taxon>
        <taxon>Ecdysozoa</taxon>
        <taxon>Arthropoda</taxon>
        <taxon>Hexapoda</taxon>
        <taxon>Insecta</taxon>
        <taxon>Pterygota</taxon>
        <taxon>Neoptera</taxon>
        <taxon>Endopterygota</taxon>
        <taxon>Lepidoptera</taxon>
        <taxon>Glossata</taxon>
        <taxon>Ditrysia</taxon>
        <taxon>Papilionoidea</taxon>
        <taxon>Papilionidae</taxon>
        <taxon>Papilioninae</taxon>
        <taxon>Papilio</taxon>
    </lineage>
</organism>
<protein>
    <submittedName>
        <fullName evidence="1">Proline dehydrogenase 1, mitochondrial</fullName>
    </submittedName>
</protein>
<reference evidence="1 2" key="1">
    <citation type="journal article" date="2015" name="Nat. Commun.">
        <title>Outbred genome sequencing and CRISPR/Cas9 gene editing in butterflies.</title>
        <authorList>
            <person name="Li X."/>
            <person name="Fan D."/>
            <person name="Zhang W."/>
            <person name="Liu G."/>
            <person name="Zhang L."/>
            <person name="Zhao L."/>
            <person name="Fang X."/>
            <person name="Chen L."/>
            <person name="Dong Y."/>
            <person name="Chen Y."/>
            <person name="Ding Y."/>
            <person name="Zhao R."/>
            <person name="Feng M."/>
            <person name="Zhu Y."/>
            <person name="Feng Y."/>
            <person name="Jiang X."/>
            <person name="Zhu D."/>
            <person name="Xiang H."/>
            <person name="Feng X."/>
            <person name="Li S."/>
            <person name="Wang J."/>
            <person name="Zhang G."/>
            <person name="Kronforst M.R."/>
            <person name="Wang W."/>
        </authorList>
    </citation>
    <scope>NUCLEOTIDE SEQUENCE [LARGE SCALE GENOMIC DNA]</scope>
    <source>
        <strain evidence="1">Ya'a_city_454_Px</strain>
        <tissue evidence="1">Whole body</tissue>
    </source>
</reference>